<protein>
    <submittedName>
        <fullName evidence="1">Uncharacterized protein</fullName>
    </submittedName>
</protein>
<name>A0ABU6RBD9_9FABA</name>
<keyword evidence="2" id="KW-1185">Reference proteome</keyword>
<gene>
    <name evidence="1" type="ORF">PIB30_029060</name>
</gene>
<accession>A0ABU6RBD9</accession>
<evidence type="ECO:0000313" key="2">
    <source>
        <dbReference type="Proteomes" id="UP001341840"/>
    </source>
</evidence>
<dbReference type="EMBL" id="JASCZI010030325">
    <property type="protein sequence ID" value="MED6121317.1"/>
    <property type="molecule type" value="Genomic_DNA"/>
</dbReference>
<organism evidence="1 2">
    <name type="scientific">Stylosanthes scabra</name>
    <dbReference type="NCBI Taxonomy" id="79078"/>
    <lineage>
        <taxon>Eukaryota</taxon>
        <taxon>Viridiplantae</taxon>
        <taxon>Streptophyta</taxon>
        <taxon>Embryophyta</taxon>
        <taxon>Tracheophyta</taxon>
        <taxon>Spermatophyta</taxon>
        <taxon>Magnoliopsida</taxon>
        <taxon>eudicotyledons</taxon>
        <taxon>Gunneridae</taxon>
        <taxon>Pentapetalae</taxon>
        <taxon>rosids</taxon>
        <taxon>fabids</taxon>
        <taxon>Fabales</taxon>
        <taxon>Fabaceae</taxon>
        <taxon>Papilionoideae</taxon>
        <taxon>50 kb inversion clade</taxon>
        <taxon>dalbergioids sensu lato</taxon>
        <taxon>Dalbergieae</taxon>
        <taxon>Pterocarpus clade</taxon>
        <taxon>Stylosanthes</taxon>
    </lineage>
</organism>
<sequence length="128" mass="14862">MRESWARVGWRIGSNQFFRRPRRLPIVITFDPELRLTHVAKVKDNGKRCLDARWRDQGLRVCIELGVQGFESTPSSGFQKLPRTESIHLVAEPIRFHSDFKFNVQNALRIDSPSSESILKIRDLVFKG</sequence>
<comment type="caution">
    <text evidence="1">The sequence shown here is derived from an EMBL/GenBank/DDBJ whole genome shotgun (WGS) entry which is preliminary data.</text>
</comment>
<proteinExistence type="predicted"/>
<dbReference type="Proteomes" id="UP001341840">
    <property type="component" value="Unassembled WGS sequence"/>
</dbReference>
<reference evidence="1 2" key="1">
    <citation type="journal article" date="2023" name="Plants (Basel)">
        <title>Bridging the Gap: Combining Genomics and Transcriptomics Approaches to Understand Stylosanthes scabra, an Orphan Legume from the Brazilian Caatinga.</title>
        <authorList>
            <person name="Ferreira-Neto J.R.C."/>
            <person name="da Silva M.D."/>
            <person name="Binneck E."/>
            <person name="de Melo N.F."/>
            <person name="da Silva R.H."/>
            <person name="de Melo A.L.T.M."/>
            <person name="Pandolfi V."/>
            <person name="Bustamante F.O."/>
            <person name="Brasileiro-Vidal A.C."/>
            <person name="Benko-Iseppon A.M."/>
        </authorList>
    </citation>
    <scope>NUCLEOTIDE SEQUENCE [LARGE SCALE GENOMIC DNA]</scope>
    <source>
        <tissue evidence="1">Leaves</tissue>
    </source>
</reference>
<evidence type="ECO:0000313" key="1">
    <source>
        <dbReference type="EMBL" id="MED6121317.1"/>
    </source>
</evidence>